<dbReference type="Pfam" id="PF00069">
    <property type="entry name" value="Pkinase"/>
    <property type="match status" value="1"/>
</dbReference>
<dbReference type="CDD" id="cd14003">
    <property type="entry name" value="STKc_AMPK-like"/>
    <property type="match status" value="1"/>
</dbReference>
<organism evidence="4 5">
    <name type="scientific">Tritrichomonas musculus</name>
    <dbReference type="NCBI Taxonomy" id="1915356"/>
    <lineage>
        <taxon>Eukaryota</taxon>
        <taxon>Metamonada</taxon>
        <taxon>Parabasalia</taxon>
        <taxon>Tritrichomonadida</taxon>
        <taxon>Tritrichomonadidae</taxon>
        <taxon>Tritrichomonas</taxon>
    </lineage>
</organism>
<gene>
    <name evidence="4" type="ORF">M9Y10_012094</name>
</gene>
<comment type="caution">
    <text evidence="4">The sequence shown here is derived from an EMBL/GenBank/DDBJ whole genome shotgun (WGS) entry which is preliminary data.</text>
</comment>
<dbReference type="EMBL" id="JAPFFF010000018">
    <property type="protein sequence ID" value="KAK8860429.1"/>
    <property type="molecule type" value="Genomic_DNA"/>
</dbReference>
<name>A0ABR2IBN0_9EUKA</name>
<dbReference type="PROSITE" id="PS00108">
    <property type="entry name" value="PROTEIN_KINASE_ST"/>
    <property type="match status" value="1"/>
</dbReference>
<dbReference type="Proteomes" id="UP001470230">
    <property type="component" value="Unassembled WGS sequence"/>
</dbReference>
<dbReference type="InterPro" id="IPR011009">
    <property type="entry name" value="Kinase-like_dom_sf"/>
</dbReference>
<dbReference type="PANTHER" id="PTHR24346:SF30">
    <property type="entry name" value="MATERNAL EMBRYONIC LEUCINE ZIPPER KINASE"/>
    <property type="match status" value="1"/>
</dbReference>
<keyword evidence="1" id="KW-0547">Nucleotide-binding</keyword>
<reference evidence="4 5" key="1">
    <citation type="submission" date="2024-04" db="EMBL/GenBank/DDBJ databases">
        <title>Tritrichomonas musculus Genome.</title>
        <authorList>
            <person name="Alves-Ferreira E."/>
            <person name="Grigg M."/>
            <person name="Lorenzi H."/>
            <person name="Galac M."/>
        </authorList>
    </citation>
    <scope>NUCLEOTIDE SEQUENCE [LARGE SCALE GENOMIC DNA]</scope>
    <source>
        <strain evidence="4 5">EAF2021</strain>
    </source>
</reference>
<protein>
    <recommendedName>
        <fullName evidence="3">Protein kinase domain-containing protein</fullName>
    </recommendedName>
</protein>
<evidence type="ECO:0000259" key="3">
    <source>
        <dbReference type="PROSITE" id="PS50011"/>
    </source>
</evidence>
<dbReference type="PANTHER" id="PTHR24346">
    <property type="entry name" value="MAP/MICROTUBULE AFFINITY-REGULATING KINASE"/>
    <property type="match status" value="1"/>
</dbReference>
<dbReference type="InterPro" id="IPR000719">
    <property type="entry name" value="Prot_kinase_dom"/>
</dbReference>
<evidence type="ECO:0000313" key="4">
    <source>
        <dbReference type="EMBL" id="KAK8860429.1"/>
    </source>
</evidence>
<evidence type="ECO:0000313" key="5">
    <source>
        <dbReference type="Proteomes" id="UP001470230"/>
    </source>
</evidence>
<evidence type="ECO:0000256" key="1">
    <source>
        <dbReference type="ARBA" id="ARBA00022741"/>
    </source>
</evidence>
<dbReference type="InterPro" id="IPR008271">
    <property type="entry name" value="Ser/Thr_kinase_AS"/>
</dbReference>
<evidence type="ECO:0000256" key="2">
    <source>
        <dbReference type="ARBA" id="ARBA00022840"/>
    </source>
</evidence>
<feature type="domain" description="Protein kinase" evidence="3">
    <location>
        <begin position="27"/>
        <end position="279"/>
    </location>
</feature>
<proteinExistence type="predicted"/>
<keyword evidence="5" id="KW-1185">Reference proteome</keyword>
<dbReference type="Gene3D" id="1.10.510.10">
    <property type="entry name" value="Transferase(Phosphotransferase) domain 1"/>
    <property type="match status" value="1"/>
</dbReference>
<dbReference type="SUPFAM" id="SSF56112">
    <property type="entry name" value="Protein kinase-like (PK-like)"/>
    <property type="match status" value="1"/>
</dbReference>
<dbReference type="SMART" id="SM00220">
    <property type="entry name" value="S_TKc"/>
    <property type="match status" value="1"/>
</dbReference>
<sequence length="357" mass="40606">MNMKNQDMIKDLIGNVQCQIPTLIGKYKFIRRIGKGSFSVVNLVKSIQDKSLHACKVVSRNVLADLGIFPRFEQEVRLMQSLQHPNIIKLEEVIYEQDYIYLIMEYCSNGDLFQRIIDFGPYIDPTLRSIFRSIVEGISYMHKHNIAHRDLKPENILLDSNMNPKIADFGLCHETNEMKLLSTPCGSPFYAPPEIISNKAYDGKRSDVWSLGVVLYTMATGALPWTEINQSKLFLQIQSADFSIPTELTPPVQQLLLQMLSQNPKDRPTIDQILSNPWLSNDDDLFNLAPTSLNYRKSLNNLSSNDAAMLKLSTKRPLIIRPDKVKKNTSSLKLARFGAMGKIIRKVPSKVKKSSLF</sequence>
<accession>A0ABR2IBN0</accession>
<dbReference type="PROSITE" id="PS50011">
    <property type="entry name" value="PROTEIN_KINASE_DOM"/>
    <property type="match status" value="1"/>
</dbReference>
<keyword evidence="2" id="KW-0067">ATP-binding</keyword>